<organism evidence="1 2">
    <name type="scientific">Nonomuraea typhae</name>
    <dbReference type="NCBI Taxonomy" id="2603600"/>
    <lineage>
        <taxon>Bacteria</taxon>
        <taxon>Bacillati</taxon>
        <taxon>Actinomycetota</taxon>
        <taxon>Actinomycetes</taxon>
        <taxon>Streptosporangiales</taxon>
        <taxon>Streptosporangiaceae</taxon>
        <taxon>Nonomuraea</taxon>
    </lineage>
</organism>
<name>A0ABW7Z289_9ACTN</name>
<reference evidence="1 2" key="1">
    <citation type="submission" date="2024-10" db="EMBL/GenBank/DDBJ databases">
        <title>The Natural Products Discovery Center: Release of the First 8490 Sequenced Strains for Exploring Actinobacteria Biosynthetic Diversity.</title>
        <authorList>
            <person name="Kalkreuter E."/>
            <person name="Kautsar S.A."/>
            <person name="Yang D."/>
            <person name="Bader C.D."/>
            <person name="Teijaro C.N."/>
            <person name="Fluegel L."/>
            <person name="Davis C.M."/>
            <person name="Simpson J.R."/>
            <person name="Lauterbach L."/>
            <person name="Steele A.D."/>
            <person name="Gui C."/>
            <person name="Meng S."/>
            <person name="Li G."/>
            <person name="Viehrig K."/>
            <person name="Ye F."/>
            <person name="Su P."/>
            <person name="Kiefer A.F."/>
            <person name="Nichols A."/>
            <person name="Cepeda A.J."/>
            <person name="Yan W."/>
            <person name="Fan B."/>
            <person name="Jiang Y."/>
            <person name="Adhikari A."/>
            <person name="Zheng C.-J."/>
            <person name="Schuster L."/>
            <person name="Cowan T.M."/>
            <person name="Smanski M.J."/>
            <person name="Chevrette M.G."/>
            <person name="De Carvalho L.P.S."/>
            <person name="Shen B."/>
        </authorList>
    </citation>
    <scope>NUCLEOTIDE SEQUENCE [LARGE SCALE GENOMIC DNA]</scope>
    <source>
        <strain evidence="1 2">NPDC050545</strain>
    </source>
</reference>
<dbReference type="Proteomes" id="UP001612741">
    <property type="component" value="Unassembled WGS sequence"/>
</dbReference>
<accession>A0ABW7Z289</accession>
<keyword evidence="2" id="KW-1185">Reference proteome</keyword>
<evidence type="ECO:0000313" key="1">
    <source>
        <dbReference type="EMBL" id="MFI6502213.1"/>
    </source>
</evidence>
<sequence length="112" mass="12687">MLSGIYACDIQVFRFYPDGLALDVLVQPAPGPGQGPLIATWLRREEPPTGVRTARYTLSSGVYTFETRGHLRDEPVIVQVTKRKDQLLVDRRDGGRLRSNLRFVRIYPEKSA</sequence>
<evidence type="ECO:0000313" key="2">
    <source>
        <dbReference type="Proteomes" id="UP001612741"/>
    </source>
</evidence>
<proteinExistence type="predicted"/>
<dbReference type="EMBL" id="JBITGY010000009">
    <property type="protein sequence ID" value="MFI6502213.1"/>
    <property type="molecule type" value="Genomic_DNA"/>
</dbReference>
<gene>
    <name evidence="1" type="ORF">ACIBG2_32885</name>
</gene>
<dbReference type="RefSeq" id="WP_397087314.1">
    <property type="nucleotide sequence ID" value="NZ_JBITGY010000009.1"/>
</dbReference>
<comment type="caution">
    <text evidence="1">The sequence shown here is derived from an EMBL/GenBank/DDBJ whole genome shotgun (WGS) entry which is preliminary data.</text>
</comment>
<protein>
    <submittedName>
        <fullName evidence="1">Uncharacterized protein</fullName>
    </submittedName>
</protein>